<evidence type="ECO:0000313" key="2">
    <source>
        <dbReference type="EMBL" id="AZE29991.1"/>
    </source>
</evidence>
<feature type="region of interest" description="Disordered" evidence="1">
    <location>
        <begin position="113"/>
        <end position="148"/>
    </location>
</feature>
<accession>A0AAD1E6M8</accession>
<dbReference type="PANTHER" id="PTHR31299">
    <property type="entry name" value="ESTERASE, PUTATIVE (AFU_ORTHOLOGUE AFUA_1G05850)-RELATED"/>
    <property type="match status" value="1"/>
</dbReference>
<dbReference type="AlphaFoldDB" id="A0AAD1E6M8"/>
<name>A0AAD1E6M8_9PSED</name>
<dbReference type="InterPro" id="IPR052036">
    <property type="entry name" value="Hydrolase/PRTase-associated"/>
</dbReference>
<organism evidence="2 3">
    <name type="scientific">Pseudomonas chlororaphis subsp. aureofaciens</name>
    <dbReference type="NCBI Taxonomy" id="587851"/>
    <lineage>
        <taxon>Bacteria</taxon>
        <taxon>Pseudomonadati</taxon>
        <taxon>Pseudomonadota</taxon>
        <taxon>Gammaproteobacteria</taxon>
        <taxon>Pseudomonadales</taxon>
        <taxon>Pseudomonadaceae</taxon>
        <taxon>Pseudomonas</taxon>
    </lineage>
</organism>
<sequence>MAWMSLRQPDRAHRRGSQAFSRFPSWMWRNVEVCDFTRWLHRYNRTLPADQRIEFRGLDVYSLRNSIGEVLAYLDSTAPQLAREARRRYGCLTPWQDDPVWHSVERGHEAFCEEHPEPADPRDEEEQRHDLDDDTPDPAKGNEQEAEDIARKIAEVERKVADRN</sequence>
<dbReference type="PANTHER" id="PTHR31299:SF0">
    <property type="entry name" value="ESTERASE, PUTATIVE (AFU_ORTHOLOGUE AFUA_1G05850)-RELATED"/>
    <property type="match status" value="1"/>
</dbReference>
<dbReference type="EMBL" id="CP027750">
    <property type="protein sequence ID" value="AZE29991.1"/>
    <property type="molecule type" value="Genomic_DNA"/>
</dbReference>
<dbReference type="InterPro" id="IPR007815">
    <property type="entry name" value="Emycin_Estase"/>
</dbReference>
<reference evidence="2 3" key="1">
    <citation type="submission" date="2018-03" db="EMBL/GenBank/DDBJ databases">
        <title>Diversity of phytobeneficial traits revealed by whole-genome analysis of worldwide-isolated phenazine-producing Pseudomonas spp.</title>
        <authorList>
            <person name="Biessy A."/>
            <person name="Novinscak A."/>
            <person name="Blom J."/>
            <person name="Leger G."/>
            <person name="Thomashow L.S."/>
            <person name="Cazorla F.M."/>
            <person name="Josic D."/>
            <person name="Filion M."/>
        </authorList>
    </citation>
    <scope>NUCLEOTIDE SEQUENCE [LARGE SCALE GENOMIC DNA]</scope>
    <source>
        <strain evidence="2 3">ChPhzS24</strain>
    </source>
</reference>
<evidence type="ECO:0000313" key="3">
    <source>
        <dbReference type="Proteomes" id="UP000280455"/>
    </source>
</evidence>
<feature type="compositionally biased region" description="Basic and acidic residues" evidence="1">
    <location>
        <begin position="113"/>
        <end position="131"/>
    </location>
</feature>
<proteinExistence type="predicted"/>
<dbReference type="Gene3D" id="3.30.1870.10">
    <property type="entry name" value="EreA-like, domain 2"/>
    <property type="match status" value="1"/>
</dbReference>
<dbReference type="GO" id="GO:0046677">
    <property type="term" value="P:response to antibiotic"/>
    <property type="evidence" value="ECO:0007669"/>
    <property type="project" value="InterPro"/>
</dbReference>
<dbReference type="Pfam" id="PF05139">
    <property type="entry name" value="Erythro_esteras"/>
    <property type="match status" value="1"/>
</dbReference>
<dbReference type="SUPFAM" id="SSF159501">
    <property type="entry name" value="EreA/ChaN-like"/>
    <property type="match status" value="1"/>
</dbReference>
<protein>
    <submittedName>
        <fullName evidence="2">Erythromycin esterase, putative</fullName>
    </submittedName>
</protein>
<dbReference type="Proteomes" id="UP000280455">
    <property type="component" value="Chromosome"/>
</dbReference>
<evidence type="ECO:0000256" key="1">
    <source>
        <dbReference type="SAM" id="MobiDB-lite"/>
    </source>
</evidence>
<gene>
    <name evidence="2" type="ORF">C4K07_3206</name>
</gene>